<evidence type="ECO:0000313" key="2">
    <source>
        <dbReference type="Proteomes" id="UP000886829"/>
    </source>
</evidence>
<reference evidence="1" key="1">
    <citation type="journal article" date="2021" name="PeerJ">
        <title>Extensive microbial diversity within the chicken gut microbiome revealed by metagenomics and culture.</title>
        <authorList>
            <person name="Gilroy R."/>
            <person name="Ravi A."/>
            <person name="Getino M."/>
            <person name="Pursley I."/>
            <person name="Horton D.L."/>
            <person name="Alikhan N.F."/>
            <person name="Baker D."/>
            <person name="Gharbi K."/>
            <person name="Hall N."/>
            <person name="Watson M."/>
            <person name="Adriaenssens E.M."/>
            <person name="Foster-Nyarko E."/>
            <person name="Jarju S."/>
            <person name="Secka A."/>
            <person name="Antonio M."/>
            <person name="Oren A."/>
            <person name="Chaudhuri R.R."/>
            <person name="La Ragione R."/>
            <person name="Hildebrand F."/>
            <person name="Pallen M.J."/>
        </authorList>
    </citation>
    <scope>NUCLEOTIDE SEQUENCE</scope>
    <source>
        <strain evidence="1">USASDec5-558</strain>
    </source>
</reference>
<gene>
    <name evidence="1" type="ORF">H9850_07645</name>
</gene>
<evidence type="ECO:0000313" key="1">
    <source>
        <dbReference type="EMBL" id="HIX57329.1"/>
    </source>
</evidence>
<reference evidence="1" key="2">
    <citation type="submission" date="2021-04" db="EMBL/GenBank/DDBJ databases">
        <authorList>
            <person name="Gilroy R."/>
        </authorList>
    </citation>
    <scope>NUCLEOTIDE SEQUENCE</scope>
    <source>
        <strain evidence="1">USASDec5-558</strain>
    </source>
</reference>
<proteinExistence type="predicted"/>
<dbReference type="EMBL" id="DXEV01000153">
    <property type="protein sequence ID" value="HIX57329.1"/>
    <property type="molecule type" value="Genomic_DNA"/>
</dbReference>
<dbReference type="PROSITE" id="PS51257">
    <property type="entry name" value="PROKAR_LIPOPROTEIN"/>
    <property type="match status" value="1"/>
</dbReference>
<dbReference type="AlphaFoldDB" id="A0A9D1WDU3"/>
<accession>A0A9D1WDU3</accession>
<name>A0A9D1WDU3_9GAMM</name>
<sequence length="275" mass="29770">MQGKSFGALSGAMSGATGQAGFLSSCWSQRLTGAISASLLYAMLSTVALADVTAPQAPPELSDTLTDFRTKEQLSEQVYIEGRSDPQNSLNVPTIPGDLEAKVMRMSATYLPQYEVAVPRNGISILRFYDLNGYPLEIVSTKVENQGFLAEVTASPSELMIRQFQGAATTLLLVRLKGIDKNFIFTLKPLVLANQQSSVRTLLTAMTVNYYVEGTNYVAPEPYQFGQPNPQAQSLNFDSVNQGKLEQDLVSAAAIVMPLSSSEQQQAEQARAALQ</sequence>
<comment type="caution">
    <text evidence="1">The sequence shown here is derived from an EMBL/GenBank/DDBJ whole genome shotgun (WGS) entry which is preliminary data.</text>
</comment>
<dbReference type="Proteomes" id="UP000886829">
    <property type="component" value="Unassembled WGS sequence"/>
</dbReference>
<protein>
    <submittedName>
        <fullName evidence="1">Uncharacterized protein</fullName>
    </submittedName>
</protein>
<organism evidence="1 2">
    <name type="scientific">Candidatus Anaerobiospirillum pullistercoris</name>
    <dbReference type="NCBI Taxonomy" id="2838452"/>
    <lineage>
        <taxon>Bacteria</taxon>
        <taxon>Pseudomonadati</taxon>
        <taxon>Pseudomonadota</taxon>
        <taxon>Gammaproteobacteria</taxon>
        <taxon>Aeromonadales</taxon>
        <taxon>Succinivibrionaceae</taxon>
        <taxon>Anaerobiospirillum</taxon>
    </lineage>
</organism>